<accession>A0A0S4XQL0</accession>
<organism evidence="1">
    <name type="scientific">Sulfurovum sp. enrichment culture clone C5</name>
    <dbReference type="NCBI Taxonomy" id="497650"/>
    <lineage>
        <taxon>Bacteria</taxon>
        <taxon>Pseudomonadati</taxon>
        <taxon>Campylobacterota</taxon>
        <taxon>Epsilonproteobacteria</taxon>
        <taxon>Campylobacterales</taxon>
        <taxon>Sulfurovaceae</taxon>
        <taxon>Sulfurovum</taxon>
        <taxon>environmental samples</taxon>
    </lineage>
</organism>
<reference evidence="1" key="1">
    <citation type="submission" date="2015-11" db="EMBL/GenBank/DDBJ databases">
        <authorList>
            <person name="Zhang Y."/>
            <person name="Guo Z."/>
        </authorList>
    </citation>
    <scope>NUCLEOTIDE SEQUENCE</scope>
    <source>
        <strain evidence="1">BN30871</strain>
    </source>
</reference>
<gene>
    <name evidence="1" type="ORF">BN3087_970006</name>
</gene>
<evidence type="ECO:0000313" key="1">
    <source>
        <dbReference type="EMBL" id="CUV66615.1"/>
    </source>
</evidence>
<proteinExistence type="predicted"/>
<sequence>MNFVDARGLWTFGFSFNFGGGAGIGGTGGVNFVFDGHGNFEIQRITGLGGYMGAGAGLTFDFEYSNADCINQLHGVGYQHGADFSLRPFLPVSPVVEGGTFGGSGYHGYYLGGGVGVGATPFGYGVYGTNTSSAIP</sequence>
<protein>
    <submittedName>
        <fullName evidence="1">Uncharacterized protein</fullName>
    </submittedName>
</protein>
<dbReference type="AlphaFoldDB" id="A0A0S4XQL0"/>
<name>A0A0S4XQL0_9BACT</name>
<dbReference type="EMBL" id="FAXN01000103">
    <property type="protein sequence ID" value="CUV66615.1"/>
    <property type="molecule type" value="Genomic_DNA"/>
</dbReference>